<dbReference type="SMART" id="SM00393">
    <property type="entry name" value="R3H"/>
    <property type="match status" value="1"/>
</dbReference>
<protein>
    <recommendedName>
        <fullName evidence="2">R3H domain-containing protein</fullName>
    </recommendedName>
</protein>
<keyword evidence="4" id="KW-1185">Reference proteome</keyword>
<proteinExistence type="predicted"/>
<dbReference type="Pfam" id="PF01424">
    <property type="entry name" value="R3H"/>
    <property type="match status" value="1"/>
</dbReference>
<dbReference type="Gene3D" id="3.30.300.20">
    <property type="match status" value="1"/>
</dbReference>
<evidence type="ECO:0000259" key="2">
    <source>
        <dbReference type="PROSITE" id="PS51061"/>
    </source>
</evidence>
<dbReference type="PROSITE" id="PS51061">
    <property type="entry name" value="R3H"/>
    <property type="match status" value="1"/>
</dbReference>
<dbReference type="SUPFAM" id="SSF82708">
    <property type="entry name" value="R3H domain"/>
    <property type="match status" value="1"/>
</dbReference>
<dbReference type="AlphaFoldDB" id="A0A1L6MXZ8"/>
<dbReference type="PANTHER" id="PTHR35800:SF1">
    <property type="entry name" value="RNA-BINDING PROTEIN KHPB"/>
    <property type="match status" value="1"/>
</dbReference>
<dbReference type="RefSeq" id="WP_075277140.1">
    <property type="nucleotide sequence ID" value="NZ_CP016908.1"/>
</dbReference>
<evidence type="ECO:0000256" key="1">
    <source>
        <dbReference type="SAM" id="MobiDB-lite"/>
    </source>
</evidence>
<dbReference type="CDD" id="cd02644">
    <property type="entry name" value="R3H_jag"/>
    <property type="match status" value="1"/>
</dbReference>
<dbReference type="InterPro" id="IPR015946">
    <property type="entry name" value="KH_dom-like_a/b"/>
</dbReference>
<dbReference type="Gene3D" id="3.30.1370.50">
    <property type="entry name" value="R3H-like domain"/>
    <property type="match status" value="1"/>
</dbReference>
<dbReference type="OrthoDB" id="9794483at2"/>
<feature type="region of interest" description="Disordered" evidence="1">
    <location>
        <begin position="1"/>
        <end position="21"/>
    </location>
</feature>
<evidence type="ECO:0000313" key="4">
    <source>
        <dbReference type="Proteomes" id="UP000185544"/>
    </source>
</evidence>
<dbReference type="InterPro" id="IPR034079">
    <property type="entry name" value="R3H_KhpB"/>
</dbReference>
<dbReference type="InterPro" id="IPR039247">
    <property type="entry name" value="KhpB"/>
</dbReference>
<dbReference type="InterPro" id="IPR036867">
    <property type="entry name" value="R3H_dom_sf"/>
</dbReference>
<dbReference type="STRING" id="1882918.BCY86_07135"/>
<evidence type="ECO:0000313" key="3">
    <source>
        <dbReference type="EMBL" id="APS00473.1"/>
    </source>
</evidence>
<name>A0A1L6MXZ8_9BACT</name>
<dbReference type="GO" id="GO:0003723">
    <property type="term" value="F:RNA binding"/>
    <property type="evidence" value="ECO:0007669"/>
    <property type="project" value="InterPro"/>
</dbReference>
<gene>
    <name evidence="3" type="ORF">BCY86_07135</name>
</gene>
<reference evidence="3 4" key="1">
    <citation type="submission" date="2016-08" db="EMBL/GenBank/DDBJ databases">
        <title>Identification and validation of antigenic proteins from Pajaroellobacter abortibovis using de-novo genome sequence assembly and reverse vaccinology.</title>
        <authorList>
            <person name="Welly B.T."/>
            <person name="Miller M.R."/>
            <person name="Stott J.L."/>
            <person name="Blanchard M.T."/>
            <person name="Islas-Trejo A.D."/>
            <person name="O'Rourke S.M."/>
            <person name="Young A.E."/>
            <person name="Medrano J.F."/>
            <person name="Van Eenennaam A.L."/>
        </authorList>
    </citation>
    <scope>NUCLEOTIDE SEQUENCE [LARGE SCALE GENOMIC DNA]</scope>
    <source>
        <strain evidence="3 4">BTF92-0548A/99-0131</strain>
    </source>
</reference>
<dbReference type="KEGG" id="pabo:BCY86_07135"/>
<sequence>MSEENQTEVFNSSSNHEDSTDGLDAKYFEEEVDPQADRALQFLRTLFHKMQVNVEVHRTYPPIQPQAQEIPQEENFGIEELKFDIEGPDAIHILGKKGAILEAIQYLTSRVVHYPGEPHRHLCIDIEGYRAHHEEQLAQMARRLAQRAIQEGKVITFDPMNARDRRVVHMALRYTEGVRTESRGEPSSRRVQIIPIC</sequence>
<accession>A0A1L6MXZ8</accession>
<feature type="domain" description="R3H" evidence="2">
    <location>
        <begin position="131"/>
        <end position="197"/>
    </location>
</feature>
<dbReference type="EMBL" id="CP016908">
    <property type="protein sequence ID" value="APS00473.1"/>
    <property type="molecule type" value="Genomic_DNA"/>
</dbReference>
<dbReference type="Proteomes" id="UP000185544">
    <property type="component" value="Chromosome"/>
</dbReference>
<organism evidence="3 4">
    <name type="scientific">Pajaroellobacter abortibovis</name>
    <dbReference type="NCBI Taxonomy" id="1882918"/>
    <lineage>
        <taxon>Bacteria</taxon>
        <taxon>Pseudomonadati</taxon>
        <taxon>Myxococcota</taxon>
        <taxon>Polyangia</taxon>
        <taxon>Polyangiales</taxon>
        <taxon>Polyangiaceae</taxon>
    </lineage>
</organism>
<dbReference type="PANTHER" id="PTHR35800">
    <property type="entry name" value="PROTEIN JAG"/>
    <property type="match status" value="1"/>
</dbReference>
<dbReference type="InterPro" id="IPR001374">
    <property type="entry name" value="R3H_dom"/>
</dbReference>